<evidence type="ECO:0000256" key="6">
    <source>
        <dbReference type="SAM" id="Phobius"/>
    </source>
</evidence>
<dbReference type="RefSeq" id="WP_048311361.1">
    <property type="nucleotide sequence ID" value="NZ_CP119526.1"/>
</dbReference>
<dbReference type="STRING" id="157733.AB986_11860"/>
<feature type="transmembrane region" description="Helical" evidence="6">
    <location>
        <begin position="74"/>
        <end position="91"/>
    </location>
</feature>
<keyword evidence="3 6" id="KW-0812">Transmembrane</keyword>
<dbReference type="EMBL" id="LELK01000004">
    <property type="protein sequence ID" value="KMM36649.1"/>
    <property type="molecule type" value="Genomic_DNA"/>
</dbReference>
<sequence>MTEYTQSFRRYMQFTLYLLAIFVMGWGITSYKAIFLGLILGTILSIYNLFNMFRKVDRLGEATVKGTKARSLGLLTRQAVAGLAVLIALRYPEYFNLLGVVSGLMTTYLIILIDSISKIRFK</sequence>
<dbReference type="AlphaFoldDB" id="A0A0J6CX93"/>
<evidence type="ECO:0000256" key="2">
    <source>
        <dbReference type="ARBA" id="ARBA00022475"/>
    </source>
</evidence>
<dbReference type="Proteomes" id="UP000035996">
    <property type="component" value="Unassembled WGS sequence"/>
</dbReference>
<organism evidence="7 8">
    <name type="scientific">Guptibacillus hwajinpoensis</name>
    <dbReference type="NCBI Taxonomy" id="208199"/>
    <lineage>
        <taxon>Bacteria</taxon>
        <taxon>Bacillati</taxon>
        <taxon>Bacillota</taxon>
        <taxon>Bacilli</taxon>
        <taxon>Bacillales</taxon>
        <taxon>Guptibacillaceae</taxon>
        <taxon>Guptibacillus</taxon>
    </lineage>
</organism>
<dbReference type="InterPro" id="IPR005598">
    <property type="entry name" value="ATP_synth_I"/>
</dbReference>
<feature type="transmembrane region" description="Helical" evidence="6">
    <location>
        <begin position="97"/>
        <end position="116"/>
    </location>
</feature>
<comment type="caution">
    <text evidence="7">The sequence shown here is derived from an EMBL/GenBank/DDBJ whole genome shotgun (WGS) entry which is preliminary data.</text>
</comment>
<accession>A0A0J6CX93</accession>
<comment type="subcellular location">
    <subcellularLocation>
        <location evidence="1">Cell membrane</location>
        <topology evidence="1">Multi-pass membrane protein</topology>
    </subcellularLocation>
</comment>
<keyword evidence="8" id="KW-1185">Reference proteome</keyword>
<evidence type="ECO:0000256" key="4">
    <source>
        <dbReference type="ARBA" id="ARBA00022989"/>
    </source>
</evidence>
<evidence type="ECO:0000313" key="7">
    <source>
        <dbReference type="EMBL" id="KMM36649.1"/>
    </source>
</evidence>
<keyword evidence="4 6" id="KW-1133">Transmembrane helix</keyword>
<reference evidence="7" key="1">
    <citation type="submission" date="2015-06" db="EMBL/GenBank/DDBJ databases">
        <authorList>
            <person name="Liu B."/>
            <person name="Wang J."/>
            <person name="Zhu Y."/>
            <person name="Liu G."/>
            <person name="Chen Q."/>
            <person name="Zheng C."/>
            <person name="Che J."/>
            <person name="Ge C."/>
            <person name="Shi H."/>
            <person name="Pan Z."/>
            <person name="Liu X."/>
        </authorList>
    </citation>
    <scope>NUCLEOTIDE SEQUENCE [LARGE SCALE GENOMIC DNA]</scope>
    <source>
        <strain evidence="7">DSM 16346</strain>
    </source>
</reference>
<gene>
    <name evidence="7" type="ORF">AB986_11860</name>
</gene>
<dbReference type="OrthoDB" id="2355635at2"/>
<keyword evidence="5 6" id="KW-0472">Membrane</keyword>
<evidence type="ECO:0000313" key="8">
    <source>
        <dbReference type="Proteomes" id="UP000035996"/>
    </source>
</evidence>
<dbReference type="Pfam" id="PF03899">
    <property type="entry name" value="ATP-synt_I"/>
    <property type="match status" value="1"/>
</dbReference>
<dbReference type="InterPro" id="IPR039072">
    <property type="entry name" value="ATP_synth_I_Bacilli"/>
</dbReference>
<evidence type="ECO:0000256" key="1">
    <source>
        <dbReference type="ARBA" id="ARBA00004651"/>
    </source>
</evidence>
<dbReference type="GO" id="GO:0005886">
    <property type="term" value="C:plasma membrane"/>
    <property type="evidence" value="ECO:0007669"/>
    <property type="project" value="UniProtKB-SubCell"/>
</dbReference>
<dbReference type="PANTHER" id="PTHR40035">
    <property type="entry name" value="ATP SYNTHASE PROTEIN I"/>
    <property type="match status" value="1"/>
</dbReference>
<protein>
    <submittedName>
        <fullName evidence="7">ATP synthase I</fullName>
    </submittedName>
</protein>
<evidence type="ECO:0000256" key="5">
    <source>
        <dbReference type="ARBA" id="ARBA00023136"/>
    </source>
</evidence>
<evidence type="ECO:0000256" key="3">
    <source>
        <dbReference type="ARBA" id="ARBA00022692"/>
    </source>
</evidence>
<feature type="transmembrane region" description="Helical" evidence="6">
    <location>
        <begin position="34"/>
        <end position="53"/>
    </location>
</feature>
<keyword evidence="2" id="KW-1003">Cell membrane</keyword>
<proteinExistence type="predicted"/>
<feature type="transmembrane region" description="Helical" evidence="6">
    <location>
        <begin position="12"/>
        <end position="28"/>
    </location>
</feature>
<dbReference type="PANTHER" id="PTHR40035:SF1">
    <property type="entry name" value="ATP SYNTHASE PROTEIN I"/>
    <property type="match status" value="1"/>
</dbReference>
<name>A0A0J6CX93_9BACL</name>